<evidence type="ECO:0000313" key="3">
    <source>
        <dbReference type="EMBL" id="KGX85879.1"/>
    </source>
</evidence>
<dbReference type="STRING" id="1385512.N784_06535"/>
<accession>A0A0A5G1F9</accession>
<evidence type="ECO:0008006" key="5">
    <source>
        <dbReference type="Google" id="ProtNLM"/>
    </source>
</evidence>
<feature type="chain" id="PRO_5039343754" description="Lipoprotein" evidence="2">
    <location>
        <begin position="22"/>
        <end position="160"/>
    </location>
</feature>
<name>A0A0A5G1F9_9BACI</name>
<feature type="compositionally biased region" description="Basic and acidic residues" evidence="1">
    <location>
        <begin position="29"/>
        <end position="50"/>
    </location>
</feature>
<sequence length="160" mass="18006">MKKVFLLFVISIFSIVLVACSGEVENEANADKGNESGEKKQEEQPEEKSEQNGFNVDKAKEILEDHVLKENDEIKDLTISNGEIKAVIEIGDNDMINDKTLLAQVAYSSAGDEFLKHEGWEVLTIDFVGLAEVSMNRNEKETDDNDLDYFPMGKIIDQFE</sequence>
<comment type="caution">
    <text evidence="3">The sequence shown here is derived from an EMBL/GenBank/DDBJ whole genome shotgun (WGS) entry which is preliminary data.</text>
</comment>
<gene>
    <name evidence="3" type="ORF">N784_06535</name>
</gene>
<protein>
    <recommendedName>
        <fullName evidence="5">Lipoprotein</fullName>
    </recommendedName>
</protein>
<dbReference type="PROSITE" id="PS51257">
    <property type="entry name" value="PROKAR_LIPOPROTEIN"/>
    <property type="match status" value="1"/>
</dbReference>
<evidence type="ECO:0000256" key="2">
    <source>
        <dbReference type="SAM" id="SignalP"/>
    </source>
</evidence>
<dbReference type="Proteomes" id="UP000030401">
    <property type="component" value="Unassembled WGS sequence"/>
</dbReference>
<evidence type="ECO:0000256" key="1">
    <source>
        <dbReference type="SAM" id="MobiDB-lite"/>
    </source>
</evidence>
<feature type="signal peptide" evidence="2">
    <location>
        <begin position="1"/>
        <end position="21"/>
    </location>
</feature>
<dbReference type="OrthoDB" id="2941778at2"/>
<dbReference type="AlphaFoldDB" id="A0A0A5G1F9"/>
<keyword evidence="4" id="KW-1185">Reference proteome</keyword>
<feature type="region of interest" description="Disordered" evidence="1">
    <location>
        <begin position="27"/>
        <end position="57"/>
    </location>
</feature>
<dbReference type="EMBL" id="AVPG01000018">
    <property type="protein sequence ID" value="KGX85879.1"/>
    <property type="molecule type" value="Genomic_DNA"/>
</dbReference>
<reference evidence="3 4" key="1">
    <citation type="submission" date="2013-08" db="EMBL/GenBank/DDBJ databases">
        <authorList>
            <person name="Huang J."/>
            <person name="Wang G."/>
        </authorList>
    </citation>
    <scope>NUCLEOTIDE SEQUENCE [LARGE SCALE GENOMIC DNA]</scope>
    <source>
        <strain evidence="3 4">JSM 072002</strain>
    </source>
</reference>
<proteinExistence type="predicted"/>
<organism evidence="3 4">
    <name type="scientific">Pontibacillus litoralis JSM 072002</name>
    <dbReference type="NCBI Taxonomy" id="1385512"/>
    <lineage>
        <taxon>Bacteria</taxon>
        <taxon>Bacillati</taxon>
        <taxon>Bacillota</taxon>
        <taxon>Bacilli</taxon>
        <taxon>Bacillales</taxon>
        <taxon>Bacillaceae</taxon>
        <taxon>Pontibacillus</taxon>
    </lineage>
</organism>
<dbReference type="RefSeq" id="WP_052127279.1">
    <property type="nucleotide sequence ID" value="NZ_AVPG01000018.1"/>
</dbReference>
<keyword evidence="2" id="KW-0732">Signal</keyword>
<evidence type="ECO:0000313" key="4">
    <source>
        <dbReference type="Proteomes" id="UP000030401"/>
    </source>
</evidence>